<accession>A0ABR6L751</accession>
<dbReference type="Proteomes" id="UP000539538">
    <property type="component" value="Unassembled WGS sequence"/>
</dbReference>
<comment type="caution">
    <text evidence="2">The sequence shown here is derived from an EMBL/GenBank/DDBJ whole genome shotgun (WGS) entry which is preliminary data.</text>
</comment>
<name>A0ABR6L751_9HYPH</name>
<protein>
    <submittedName>
        <fullName evidence="2">Antitoxin VapB</fullName>
    </submittedName>
</protein>
<dbReference type="RefSeq" id="WP_159091736.1">
    <property type="nucleotide sequence ID" value="NZ_BAAAVZ010000006.1"/>
</dbReference>
<dbReference type="EMBL" id="JACHOT010000007">
    <property type="protein sequence ID" value="MBB4652628.1"/>
    <property type="molecule type" value="Genomic_DNA"/>
</dbReference>
<dbReference type="Pfam" id="PF07704">
    <property type="entry name" value="PSK_trans_fac"/>
    <property type="match status" value="1"/>
</dbReference>
<organism evidence="2 3">
    <name type="scientific">Aminobacter niigataensis</name>
    <dbReference type="NCBI Taxonomy" id="83265"/>
    <lineage>
        <taxon>Bacteria</taxon>
        <taxon>Pseudomonadati</taxon>
        <taxon>Pseudomonadota</taxon>
        <taxon>Alphaproteobacteria</taxon>
        <taxon>Hyphomicrobiales</taxon>
        <taxon>Phyllobacteriaceae</taxon>
        <taxon>Aminobacter</taxon>
    </lineage>
</organism>
<gene>
    <name evidence="2" type="ORF">GGQ99_004404</name>
</gene>
<sequence>MGMNIKSEKAQKLARRLADATGQSMTAAIEQALEAEIKRLETNDDLAIRKARIKEILRRSGPTPPGATSDHSDLYDDDGLPA</sequence>
<proteinExistence type="predicted"/>
<evidence type="ECO:0000313" key="3">
    <source>
        <dbReference type="Proteomes" id="UP000539538"/>
    </source>
</evidence>
<evidence type="ECO:0000313" key="2">
    <source>
        <dbReference type="EMBL" id="MBB4652628.1"/>
    </source>
</evidence>
<reference evidence="2 3" key="1">
    <citation type="submission" date="2020-08" db="EMBL/GenBank/DDBJ databases">
        <title>Genomic Encyclopedia of Type Strains, Phase IV (KMG-IV): sequencing the most valuable type-strain genomes for metagenomic binning, comparative biology and taxonomic classification.</title>
        <authorList>
            <person name="Goeker M."/>
        </authorList>
    </citation>
    <scope>NUCLEOTIDE SEQUENCE [LARGE SCALE GENOMIC DNA]</scope>
    <source>
        <strain evidence="2 3">DSM 7050</strain>
    </source>
</reference>
<feature type="region of interest" description="Disordered" evidence="1">
    <location>
        <begin position="57"/>
        <end position="82"/>
    </location>
</feature>
<evidence type="ECO:0000256" key="1">
    <source>
        <dbReference type="SAM" id="MobiDB-lite"/>
    </source>
</evidence>
<dbReference type="InterPro" id="IPR011660">
    <property type="entry name" value="VapB-like"/>
</dbReference>
<keyword evidence="3" id="KW-1185">Reference proteome</keyword>